<evidence type="ECO:0000256" key="8">
    <source>
        <dbReference type="PROSITE-ProRule" id="PRU10141"/>
    </source>
</evidence>
<dbReference type="PROSITE" id="PS50011">
    <property type="entry name" value="PROTEIN_KINASE_DOM"/>
    <property type="match status" value="1"/>
</dbReference>
<dbReference type="InterPro" id="IPR000719">
    <property type="entry name" value="Prot_kinase_dom"/>
</dbReference>
<dbReference type="Pfam" id="PF00069">
    <property type="entry name" value="Pkinase"/>
    <property type="match status" value="1"/>
</dbReference>
<feature type="compositionally biased region" description="Low complexity" evidence="9">
    <location>
        <begin position="1836"/>
        <end position="1846"/>
    </location>
</feature>
<evidence type="ECO:0000256" key="5">
    <source>
        <dbReference type="ARBA" id="ARBA00022741"/>
    </source>
</evidence>
<keyword evidence="4" id="KW-0808">Transferase</keyword>
<feature type="domain" description="Protein kinase" evidence="10">
    <location>
        <begin position="859"/>
        <end position="1185"/>
    </location>
</feature>
<dbReference type="InterPro" id="IPR017441">
    <property type="entry name" value="Protein_kinase_ATP_BS"/>
</dbReference>
<dbReference type="SMART" id="SM00220">
    <property type="entry name" value="S_TKc"/>
    <property type="match status" value="1"/>
</dbReference>
<keyword evidence="7 8" id="KW-0067">ATP-binding</keyword>
<accession>A0A1R1XHY5</accession>
<keyword evidence="3" id="KW-0597">Phosphoprotein</keyword>
<sequence>MNFNSEFHHPVYNHNIPQNCDSNSDPKNPDNTFQNFDLNPNLINLDNPIDSLSYKNNFQFIPNAQPSLVNKNNLSLHPNFNKNLASSTSQTTYNKNNIPHSPITYQQQFFLSSNPLHKNNTTDFIPSDSNHSHIPLNNSFKMQNSKISNTQIFGNPNSSKNFLQPIQTLNNINIPNSQDSLNNIDKYTSTFFQGQNSTINELNRDSISVVNDSTPSTSLPKSSINQNWNIFQGLSSSHHRIDNNTNTNTNHFYNDHSFKSSKDYINSVDLTTFNRKNNASPKSNKGNSNNPDSTSYPIDNIPLDKSSSASINYNVPLLDLYKISSESKNDSIPSSANSIRNDPASMNSHNLQKIKSYHNLDLSSISSSNAIGNARNSLNLNSMSFNDNNPFPPKADIKTIYHAETLPNNNYNIVPKSTRLQSGSPPPSKNCTYDNISQSSLLKQQSQNLNTLNSSHYNNQLIQNSIIPLQSNPFSQNLNLNSSNSINVNSRMYSSNDCFNPNDVQNELISHHKDINLLNSRQNSQLQYNNQNQAFSQNSDLNSNFNPGLVITSSLNPNQIQNQNLIFNYSKPSNQTFIQNHHFIPNNNYIVSNHNTVTNVDSNTNATISYTQNNNSNFISSHANSNNNNISTLSGNPFSESHNQTKLATSPNIEERFTISIPKSSQNIPENKNLSTLNNNFRSNPFNPPSNSISMTSLESLNDASLNRFIPPQSSKLDESSKFPDTFNSYINSQSSYNGSTLLDNQPNNSYIMNPNNLLQLPENHLPGQNTSLAPSKSPSKDFSSSVETLAFPTTDFTLNLMNIYKKVDPSFKFSPFTVPERPLTFPRQGMLNDGYDNENSDYIMFVNDKIGDTKGSEYIILEALGSGTFGQVAKCQHIESGKLFAVKVVKNNPAYYSQSMMEVHLLNELKDTLSTADSNHFVQIREHFIFRNHLCIVNELLSINIYEMIKHNNYSGLSTKLIKSLSLQLLESLLILKKSKIIHCDLKPENIMLEHKSSTRIKVIDFGSACYENQTMFTYIQSRFYRSPEVILGLPYSSSIDMWSLGCIVAELFLGLPLFPGTSEYNQMDRIVRFLGNPPLWMLEAGKKTNDYFKRISSNSWRIKTNDEYEREHSVVIDQGSNYITSKNLHNLIISYPYKEFFNSQQIESEANNRFLLVDFLSNLLNLDPEFRLTPEQALLHPFISGIRPNRFDLGSNSSISAGINSQNNNVADYGILSSSKNNNSSFSLQATANGFNLQTQNYILPHNPDNNNLSFNPYIKNNFAKPTFSTTGHQTPQYNEPSLTENYNPASHYNAYTQNDLNNNQANSGLQDSTGSYNDDSFSHYTNFVSLSSNNNNCQYNPTYNHKQNSQPVENIRINPNQNFINSNSDNSNYQQSVPGQIANNHFLSYRTEMNDAFVSNNPQKLQRTPIKNDFQPFENSKFYTSSPSHHLENEKAKLYSPNEIFNHVYQSSRNEKSANTPIKNDKTYSLPEENINMSSSYKDKFSFDTFIHENPNLPSSSNQPFAISSRYDRKIYKNDQNLSFSDFNNSDKKDSINYRNGGSSIKILGSEPKAPSSKIDDFDGLSRVPESSMADKLPANNSNSMDELDSYSQNYIRTGSSSNQIDSLSDLSEKTATLTPEQKITYFSPLNTVNKQPKSLGSTKILKNTNKKQPSDLLLNNILGLSKPSSKHNLSGKAGKRRIHNKSTKLNPENRSSFNNSMNMGENHNNLMSLISNSQIIQNNSFDQKLASSSSNNFSASGYKNDLETTSNILFSKLGDRNLHDRDYNSINHNEPSKHLENSSQNELMERLKRMGKWVENSKKQIESDSKSFTFLYKESSFNKTPVVEIFSSPSNIESSSSSESEESDYNDLKSNSKPHNMFNYNRSMLAPSPSTLPSPSSSLLDLNIFSKKQHTVEENENISLESKLKNGLLKKKTISEFSNRGEASTSLNHFHKNISFDHNKISSEYLDKSRKDDRSDDRSSRDESEYITFNLSKLKNKVITNPNTASIDQNDIHLDKKYGNSLDKVNMKSSQNLNNTWVDESSAAAENLLQSLIESKMKLGEQTADSYNGNNTRQEELDFVMQGSGAYNESNLYGQNTRSIPDTQFINGTNSFNSRVFRKNDSVNLNDGCSNFVPIGSRVPMALPKNSNDSISFSNLELDKGSNSQILVNLGNL</sequence>
<dbReference type="GO" id="GO:0005524">
    <property type="term" value="F:ATP binding"/>
    <property type="evidence" value="ECO:0007669"/>
    <property type="project" value="UniProtKB-UniRule"/>
</dbReference>
<protein>
    <submittedName>
        <fullName evidence="11">Serine/threonine-protein kinase ppk15</fullName>
    </submittedName>
</protein>
<feature type="region of interest" description="Disordered" evidence="9">
    <location>
        <begin position="274"/>
        <end position="301"/>
    </location>
</feature>
<feature type="compositionally biased region" description="Polar residues" evidence="9">
    <location>
        <begin position="1455"/>
        <end position="1465"/>
    </location>
</feature>
<evidence type="ECO:0000256" key="4">
    <source>
        <dbReference type="ARBA" id="ARBA00022679"/>
    </source>
</evidence>
<feature type="region of interest" description="Disordered" evidence="9">
    <location>
        <begin position="1671"/>
        <end position="1702"/>
    </location>
</feature>
<dbReference type="InterPro" id="IPR011009">
    <property type="entry name" value="Kinase-like_dom_sf"/>
</dbReference>
<feature type="compositionally biased region" description="Polar residues" evidence="9">
    <location>
        <begin position="1856"/>
        <end position="1870"/>
    </location>
</feature>
<name>A0A1R1XHY5_9FUNG</name>
<evidence type="ECO:0000259" key="10">
    <source>
        <dbReference type="PROSITE" id="PS50011"/>
    </source>
</evidence>
<dbReference type="FunFam" id="1.10.510.10:FF:000380">
    <property type="entry name" value="Serine/threonine-protein kinase ppk15"/>
    <property type="match status" value="1"/>
</dbReference>
<organism evidence="11 12">
    <name type="scientific">Smittium culicis</name>
    <dbReference type="NCBI Taxonomy" id="133412"/>
    <lineage>
        <taxon>Eukaryota</taxon>
        <taxon>Fungi</taxon>
        <taxon>Fungi incertae sedis</taxon>
        <taxon>Zoopagomycota</taxon>
        <taxon>Kickxellomycotina</taxon>
        <taxon>Harpellomycetes</taxon>
        <taxon>Harpellales</taxon>
        <taxon>Legeriomycetaceae</taxon>
        <taxon>Smittium</taxon>
    </lineage>
</organism>
<dbReference type="GO" id="GO:0004674">
    <property type="term" value="F:protein serine/threonine kinase activity"/>
    <property type="evidence" value="ECO:0007669"/>
    <property type="project" value="UniProtKB-KW"/>
</dbReference>
<dbReference type="InterPro" id="IPR008271">
    <property type="entry name" value="Ser/Thr_kinase_AS"/>
</dbReference>
<feature type="region of interest" description="Disordered" evidence="9">
    <location>
        <begin position="1455"/>
        <end position="1474"/>
    </location>
</feature>
<feature type="binding site" evidence="8">
    <location>
        <position position="888"/>
    </location>
    <ligand>
        <name>ATP</name>
        <dbReference type="ChEBI" id="CHEBI:30616"/>
    </ligand>
</feature>
<evidence type="ECO:0000256" key="7">
    <source>
        <dbReference type="ARBA" id="ARBA00022840"/>
    </source>
</evidence>
<dbReference type="Gene3D" id="1.10.510.10">
    <property type="entry name" value="Transferase(Phosphotransferase) domain 1"/>
    <property type="match status" value="1"/>
</dbReference>
<dbReference type="Gene3D" id="3.30.200.20">
    <property type="entry name" value="Phosphorylase Kinase, domain 1"/>
    <property type="match status" value="1"/>
</dbReference>
<evidence type="ECO:0000313" key="12">
    <source>
        <dbReference type="Proteomes" id="UP000187429"/>
    </source>
</evidence>
<feature type="compositionally biased region" description="Low complexity" evidence="9">
    <location>
        <begin position="276"/>
        <end position="290"/>
    </location>
</feature>
<feature type="region of interest" description="Disordered" evidence="9">
    <location>
        <begin position="1546"/>
        <end position="1589"/>
    </location>
</feature>
<feature type="region of interest" description="Disordered" evidence="9">
    <location>
        <begin position="1"/>
        <end position="29"/>
    </location>
</feature>
<comment type="caution">
    <text evidence="11">The sequence shown here is derived from an EMBL/GenBank/DDBJ whole genome shotgun (WGS) entry which is preliminary data.</text>
</comment>
<feature type="compositionally biased region" description="Low complexity" evidence="9">
    <location>
        <begin position="1871"/>
        <end position="1881"/>
    </location>
</feature>
<feature type="region of interest" description="Disordered" evidence="9">
    <location>
        <begin position="1836"/>
        <end position="1881"/>
    </location>
</feature>
<dbReference type="PANTHER" id="PTHR24058:SF17">
    <property type="entry name" value="HOMEODOMAIN INTERACTING PROTEIN KINASE, ISOFORM D"/>
    <property type="match status" value="1"/>
</dbReference>
<dbReference type="PANTHER" id="PTHR24058">
    <property type="entry name" value="DUAL SPECIFICITY PROTEIN KINASE"/>
    <property type="match status" value="1"/>
</dbReference>
<dbReference type="Proteomes" id="UP000187429">
    <property type="component" value="Unassembled WGS sequence"/>
</dbReference>
<keyword evidence="6 11" id="KW-0418">Kinase</keyword>
<evidence type="ECO:0000256" key="9">
    <source>
        <dbReference type="SAM" id="MobiDB-lite"/>
    </source>
</evidence>
<dbReference type="EMBL" id="LSSM01004726">
    <property type="protein sequence ID" value="OMJ14259.1"/>
    <property type="molecule type" value="Genomic_DNA"/>
</dbReference>
<keyword evidence="2" id="KW-0723">Serine/threonine-protein kinase</keyword>
<dbReference type="OrthoDB" id="9332038at2759"/>
<dbReference type="GO" id="GO:0005634">
    <property type="term" value="C:nucleus"/>
    <property type="evidence" value="ECO:0007669"/>
    <property type="project" value="TreeGrafter"/>
</dbReference>
<feature type="region of interest" description="Disordered" evidence="9">
    <location>
        <begin position="1769"/>
        <end position="1791"/>
    </location>
</feature>
<keyword evidence="5 8" id="KW-0547">Nucleotide-binding</keyword>
<keyword evidence="12" id="KW-1185">Reference proteome</keyword>
<dbReference type="InterPro" id="IPR050494">
    <property type="entry name" value="Ser_Thr_dual-spec_kinase"/>
</dbReference>
<proteinExistence type="inferred from homology"/>
<evidence type="ECO:0000256" key="1">
    <source>
        <dbReference type="ARBA" id="ARBA00008867"/>
    </source>
</evidence>
<evidence type="ECO:0000256" key="3">
    <source>
        <dbReference type="ARBA" id="ARBA00022553"/>
    </source>
</evidence>
<dbReference type="GO" id="GO:0004713">
    <property type="term" value="F:protein tyrosine kinase activity"/>
    <property type="evidence" value="ECO:0007669"/>
    <property type="project" value="TreeGrafter"/>
</dbReference>
<dbReference type="PROSITE" id="PS00107">
    <property type="entry name" value="PROTEIN_KINASE_ATP"/>
    <property type="match status" value="1"/>
</dbReference>
<evidence type="ECO:0000313" key="11">
    <source>
        <dbReference type="EMBL" id="OMJ14259.1"/>
    </source>
</evidence>
<gene>
    <name evidence="11" type="ORF">AYI69_g8668</name>
</gene>
<feature type="compositionally biased region" description="Polar residues" evidence="9">
    <location>
        <begin position="15"/>
        <end position="29"/>
    </location>
</feature>
<comment type="similarity">
    <text evidence="1">Belongs to the protein kinase superfamily. CMGC Ser/Thr protein kinase family. MNB/DYRK subfamily.</text>
</comment>
<dbReference type="PROSITE" id="PS00108">
    <property type="entry name" value="PROTEIN_KINASE_ST"/>
    <property type="match status" value="1"/>
</dbReference>
<evidence type="ECO:0000256" key="6">
    <source>
        <dbReference type="ARBA" id="ARBA00022777"/>
    </source>
</evidence>
<dbReference type="SUPFAM" id="SSF56112">
    <property type="entry name" value="Protein kinase-like (PK-like)"/>
    <property type="match status" value="1"/>
</dbReference>
<feature type="compositionally biased region" description="Basic residues" evidence="9">
    <location>
        <begin position="1681"/>
        <end position="1690"/>
    </location>
</feature>
<evidence type="ECO:0000256" key="2">
    <source>
        <dbReference type="ARBA" id="ARBA00022527"/>
    </source>
</evidence>
<feature type="compositionally biased region" description="Polar residues" evidence="9">
    <location>
        <begin position="1691"/>
        <end position="1701"/>
    </location>
</feature>
<dbReference type="GO" id="GO:0005737">
    <property type="term" value="C:cytoplasm"/>
    <property type="evidence" value="ECO:0007669"/>
    <property type="project" value="TreeGrafter"/>
</dbReference>
<reference evidence="12" key="1">
    <citation type="submission" date="2017-01" db="EMBL/GenBank/DDBJ databases">
        <authorList>
            <person name="Wang Y."/>
            <person name="White M."/>
            <person name="Kvist S."/>
            <person name="Moncalvo J.-M."/>
        </authorList>
    </citation>
    <scope>NUCLEOTIDE SEQUENCE [LARGE SCALE GENOMIC DNA]</scope>
    <source>
        <strain evidence="12">ID-206-W2</strain>
    </source>
</reference>